<dbReference type="Proteomes" id="UP000245626">
    <property type="component" value="Unassembled WGS sequence"/>
</dbReference>
<dbReference type="EMBL" id="KZ820771">
    <property type="protein sequence ID" value="PWN46694.1"/>
    <property type="molecule type" value="Genomic_DNA"/>
</dbReference>
<reference evidence="1 2" key="1">
    <citation type="journal article" date="2018" name="Mol. Biol. Evol.">
        <title>Broad Genomic Sampling Reveals a Smut Pathogenic Ancestry of the Fungal Clade Ustilaginomycotina.</title>
        <authorList>
            <person name="Kijpornyongpan T."/>
            <person name="Mondo S.J."/>
            <person name="Barry K."/>
            <person name="Sandor L."/>
            <person name="Lee J."/>
            <person name="Lipzen A."/>
            <person name="Pangilinan J."/>
            <person name="LaButti K."/>
            <person name="Hainaut M."/>
            <person name="Henrissat B."/>
            <person name="Grigoriev I.V."/>
            <person name="Spatafora J.W."/>
            <person name="Aime M.C."/>
        </authorList>
    </citation>
    <scope>NUCLEOTIDE SEQUENCE [LARGE SCALE GENOMIC DNA]</scope>
    <source>
        <strain evidence="1 2">SA 807</strain>
    </source>
</reference>
<gene>
    <name evidence="1" type="ORF">IE53DRAFT_13644</name>
</gene>
<name>A0ACD0NLN3_9BASI</name>
<sequence length="167" mass="19064">MCVSSGVREWALPHRLGWLWVVLRCRRGRGRGIGIGNGGEGDREMRLETMESQRNMESRHDGLRQLVLLHHPKSVKSQVRSQREAKRERARERESLSTTESIKLEAAVESNQAFIATSSERRPHRRTRKHDPPKAWSCVCQQKVTALSEARSKMERGGGRAEERVGS</sequence>
<protein>
    <submittedName>
        <fullName evidence="1">Uncharacterized protein</fullName>
    </submittedName>
</protein>
<accession>A0ACD0NLN3</accession>
<keyword evidence="2" id="KW-1185">Reference proteome</keyword>
<organism evidence="1 2">
    <name type="scientific">Violaceomyces palustris</name>
    <dbReference type="NCBI Taxonomy" id="1673888"/>
    <lineage>
        <taxon>Eukaryota</taxon>
        <taxon>Fungi</taxon>
        <taxon>Dikarya</taxon>
        <taxon>Basidiomycota</taxon>
        <taxon>Ustilaginomycotina</taxon>
        <taxon>Ustilaginomycetes</taxon>
        <taxon>Violaceomycetales</taxon>
        <taxon>Violaceomycetaceae</taxon>
        <taxon>Violaceomyces</taxon>
    </lineage>
</organism>
<evidence type="ECO:0000313" key="2">
    <source>
        <dbReference type="Proteomes" id="UP000245626"/>
    </source>
</evidence>
<proteinExistence type="predicted"/>
<evidence type="ECO:0000313" key="1">
    <source>
        <dbReference type="EMBL" id="PWN46694.1"/>
    </source>
</evidence>